<evidence type="ECO:0000256" key="1">
    <source>
        <dbReference type="SAM" id="SignalP"/>
    </source>
</evidence>
<feature type="signal peptide" evidence="1">
    <location>
        <begin position="1"/>
        <end position="28"/>
    </location>
</feature>
<sequence length="257" mass="27908">MTTFGTNASVLALTGFLVTTGLPPVAIAADSAADEAMQTAIDAVAEMGAQLRTLKSFEIHADVSYDDVIDDDVLVQRNEEVTISARVPDGLHAVIEGADLHRSITYDGQKVTIFGETLGYYAEFEAPATILETIQTAAEKHDLQLPLADLFFWGTDEDDLADVNAATLIGPANIGDRLCDQYVFSQEDVSWQIWISQGDRKLPCKLVIVDLSQPAKPQYSAIIELKPEATFDPTLFSFVPPAAAKKIRIYTADAVDQ</sequence>
<gene>
    <name evidence="2" type="ORF">B0E33_04170</name>
</gene>
<protein>
    <recommendedName>
        <fullName evidence="4">DUF2092 domain-containing protein</fullName>
    </recommendedName>
</protein>
<organism evidence="2 3">
    <name type="scientific">Roseibium algicola</name>
    <dbReference type="NCBI Taxonomy" id="2857014"/>
    <lineage>
        <taxon>Bacteria</taxon>
        <taxon>Pseudomonadati</taxon>
        <taxon>Pseudomonadota</taxon>
        <taxon>Alphaproteobacteria</taxon>
        <taxon>Hyphomicrobiales</taxon>
        <taxon>Stappiaceae</taxon>
        <taxon>Roseibium</taxon>
    </lineage>
</organism>
<evidence type="ECO:0000313" key="2">
    <source>
        <dbReference type="EMBL" id="AQQ02887.1"/>
    </source>
</evidence>
<proteinExistence type="predicted"/>
<keyword evidence="3" id="KW-1185">Reference proteome</keyword>
<evidence type="ECO:0008006" key="4">
    <source>
        <dbReference type="Google" id="ProtNLM"/>
    </source>
</evidence>
<dbReference type="Proteomes" id="UP000188174">
    <property type="component" value="Chromosome"/>
</dbReference>
<dbReference type="RefSeq" id="WP_077290503.1">
    <property type="nucleotide sequence ID" value="NZ_CP019630.1"/>
</dbReference>
<reference evidence="2 3" key="1">
    <citation type="submission" date="2017-02" db="EMBL/GenBank/DDBJ databases">
        <authorList>
            <person name="Jeong S."/>
        </authorList>
    </citation>
    <scope>NUCLEOTIDE SEQUENCE [LARGE SCALE GENOMIC DNA]</scope>
    <source>
        <strain evidence="2 3">RMAR6-6</strain>
    </source>
</reference>
<name>A0ABM6HXX0_9HYPH</name>
<dbReference type="InterPro" id="IPR019207">
    <property type="entry name" value="DUF2092"/>
</dbReference>
<dbReference type="EMBL" id="CP019630">
    <property type="protein sequence ID" value="AQQ02887.1"/>
    <property type="molecule type" value="Genomic_DNA"/>
</dbReference>
<keyword evidence="1" id="KW-0732">Signal</keyword>
<dbReference type="Pfam" id="PF09865">
    <property type="entry name" value="DUF2092"/>
    <property type="match status" value="1"/>
</dbReference>
<feature type="chain" id="PRO_5046221662" description="DUF2092 domain-containing protein" evidence="1">
    <location>
        <begin position="29"/>
        <end position="257"/>
    </location>
</feature>
<accession>A0ABM6HXX0</accession>
<evidence type="ECO:0000313" key="3">
    <source>
        <dbReference type="Proteomes" id="UP000188174"/>
    </source>
</evidence>